<proteinExistence type="predicted"/>
<organism evidence="1 2">
    <name type="scientific">Clunio marinus</name>
    <dbReference type="NCBI Taxonomy" id="568069"/>
    <lineage>
        <taxon>Eukaryota</taxon>
        <taxon>Metazoa</taxon>
        <taxon>Ecdysozoa</taxon>
        <taxon>Arthropoda</taxon>
        <taxon>Hexapoda</taxon>
        <taxon>Insecta</taxon>
        <taxon>Pterygota</taxon>
        <taxon>Neoptera</taxon>
        <taxon>Endopterygota</taxon>
        <taxon>Diptera</taxon>
        <taxon>Nematocera</taxon>
        <taxon>Chironomoidea</taxon>
        <taxon>Chironomidae</taxon>
        <taxon>Clunio</taxon>
    </lineage>
</organism>
<protein>
    <submittedName>
        <fullName evidence="1">CLUMA_CG002883, isoform A</fullName>
    </submittedName>
</protein>
<dbReference type="Proteomes" id="UP000183832">
    <property type="component" value="Unassembled WGS sequence"/>
</dbReference>
<keyword evidence="2" id="KW-1185">Reference proteome</keyword>
<evidence type="ECO:0000313" key="1">
    <source>
        <dbReference type="EMBL" id="CRK88777.1"/>
    </source>
</evidence>
<gene>
    <name evidence="1" type="ORF">CLUMA_CG002883</name>
</gene>
<evidence type="ECO:0000313" key="2">
    <source>
        <dbReference type="Proteomes" id="UP000183832"/>
    </source>
</evidence>
<reference evidence="1 2" key="1">
    <citation type="submission" date="2015-04" db="EMBL/GenBank/DDBJ databases">
        <authorList>
            <person name="Syromyatnikov M.Y."/>
            <person name="Popov V.N."/>
        </authorList>
    </citation>
    <scope>NUCLEOTIDE SEQUENCE [LARGE SCALE GENOMIC DNA]</scope>
</reference>
<dbReference type="EMBL" id="CVRI01000010">
    <property type="protein sequence ID" value="CRK88777.1"/>
    <property type="molecule type" value="Genomic_DNA"/>
</dbReference>
<accession>A0A1J1HRE9</accession>
<sequence>MWSQQRGDIIGYDLSEDFCASANQWSLPRQGSLRLDIKFAEPLKENVNLIIYSEFDNLKEIDSDRNVYLDYAS</sequence>
<dbReference type="STRING" id="568069.A0A1J1HRE9"/>
<dbReference type="OrthoDB" id="5979489at2759"/>
<dbReference type="AlphaFoldDB" id="A0A1J1HRE9"/>
<name>A0A1J1HRE9_9DIPT</name>